<feature type="domain" description="C2H2-type" evidence="10">
    <location>
        <begin position="629"/>
        <end position="659"/>
    </location>
</feature>
<keyword evidence="2" id="KW-0479">Metal-binding</keyword>
<protein>
    <submittedName>
        <fullName evidence="11">Zinc finger and BTB domain-containing protein 48</fullName>
    </submittedName>
</protein>
<dbReference type="PROSITE" id="PS00028">
    <property type="entry name" value="ZINC_FINGER_C2H2_1"/>
    <property type="match status" value="5"/>
</dbReference>
<evidence type="ECO:0000256" key="3">
    <source>
        <dbReference type="ARBA" id="ARBA00022737"/>
    </source>
</evidence>
<feature type="compositionally biased region" description="Basic residues" evidence="8">
    <location>
        <begin position="305"/>
        <end position="315"/>
    </location>
</feature>
<dbReference type="Gene3D" id="3.30.160.60">
    <property type="entry name" value="Classic Zinc Finger"/>
    <property type="match status" value="4"/>
</dbReference>
<feature type="compositionally biased region" description="Basic and acidic residues" evidence="8">
    <location>
        <begin position="198"/>
        <end position="208"/>
    </location>
</feature>
<dbReference type="AlphaFoldDB" id="A0A210QHL7"/>
<dbReference type="InterPro" id="IPR036236">
    <property type="entry name" value="Znf_C2H2_sf"/>
</dbReference>
<dbReference type="InterPro" id="IPR011333">
    <property type="entry name" value="SKP1/BTB/POZ_sf"/>
</dbReference>
<reference evidence="11 12" key="1">
    <citation type="journal article" date="2017" name="Nat. Ecol. Evol.">
        <title>Scallop genome provides insights into evolution of bilaterian karyotype and development.</title>
        <authorList>
            <person name="Wang S."/>
            <person name="Zhang J."/>
            <person name="Jiao W."/>
            <person name="Li J."/>
            <person name="Xun X."/>
            <person name="Sun Y."/>
            <person name="Guo X."/>
            <person name="Huan P."/>
            <person name="Dong B."/>
            <person name="Zhang L."/>
            <person name="Hu X."/>
            <person name="Sun X."/>
            <person name="Wang J."/>
            <person name="Zhao C."/>
            <person name="Wang Y."/>
            <person name="Wang D."/>
            <person name="Huang X."/>
            <person name="Wang R."/>
            <person name="Lv J."/>
            <person name="Li Y."/>
            <person name="Zhang Z."/>
            <person name="Liu B."/>
            <person name="Lu W."/>
            <person name="Hui Y."/>
            <person name="Liang J."/>
            <person name="Zhou Z."/>
            <person name="Hou R."/>
            <person name="Li X."/>
            <person name="Liu Y."/>
            <person name="Li H."/>
            <person name="Ning X."/>
            <person name="Lin Y."/>
            <person name="Zhao L."/>
            <person name="Xing Q."/>
            <person name="Dou J."/>
            <person name="Li Y."/>
            <person name="Mao J."/>
            <person name="Guo H."/>
            <person name="Dou H."/>
            <person name="Li T."/>
            <person name="Mu C."/>
            <person name="Jiang W."/>
            <person name="Fu Q."/>
            <person name="Fu X."/>
            <person name="Miao Y."/>
            <person name="Liu J."/>
            <person name="Yu Q."/>
            <person name="Li R."/>
            <person name="Liao H."/>
            <person name="Li X."/>
            <person name="Kong Y."/>
            <person name="Jiang Z."/>
            <person name="Chourrout D."/>
            <person name="Li R."/>
            <person name="Bao Z."/>
        </authorList>
    </citation>
    <scope>NUCLEOTIDE SEQUENCE [LARGE SCALE GENOMIC DNA]</scope>
    <source>
        <strain evidence="11 12">PY_sf001</strain>
    </source>
</reference>
<dbReference type="GO" id="GO:0000981">
    <property type="term" value="F:DNA-binding transcription factor activity, RNA polymerase II-specific"/>
    <property type="evidence" value="ECO:0007669"/>
    <property type="project" value="TreeGrafter"/>
</dbReference>
<proteinExistence type="predicted"/>
<dbReference type="Pfam" id="PF00096">
    <property type="entry name" value="zf-C2H2"/>
    <property type="match status" value="1"/>
</dbReference>
<evidence type="ECO:0000256" key="5">
    <source>
        <dbReference type="ARBA" id="ARBA00022833"/>
    </source>
</evidence>
<evidence type="ECO:0000256" key="6">
    <source>
        <dbReference type="ARBA" id="ARBA00023242"/>
    </source>
</evidence>
<keyword evidence="4 7" id="KW-0863">Zinc-finger</keyword>
<organism evidence="11 12">
    <name type="scientific">Mizuhopecten yessoensis</name>
    <name type="common">Japanese scallop</name>
    <name type="synonym">Patinopecten yessoensis</name>
    <dbReference type="NCBI Taxonomy" id="6573"/>
    <lineage>
        <taxon>Eukaryota</taxon>
        <taxon>Metazoa</taxon>
        <taxon>Spiralia</taxon>
        <taxon>Lophotrochozoa</taxon>
        <taxon>Mollusca</taxon>
        <taxon>Bivalvia</taxon>
        <taxon>Autobranchia</taxon>
        <taxon>Pteriomorphia</taxon>
        <taxon>Pectinida</taxon>
        <taxon>Pectinoidea</taxon>
        <taxon>Pectinidae</taxon>
        <taxon>Mizuhopecten</taxon>
    </lineage>
</organism>
<dbReference type="InterPro" id="IPR000210">
    <property type="entry name" value="BTB/POZ_dom"/>
</dbReference>
<accession>A0A210QHL7</accession>
<name>A0A210QHL7_MIZYE</name>
<feature type="domain" description="C2H2-type" evidence="10">
    <location>
        <begin position="512"/>
        <end position="540"/>
    </location>
</feature>
<evidence type="ECO:0000256" key="4">
    <source>
        <dbReference type="ARBA" id="ARBA00022771"/>
    </source>
</evidence>
<evidence type="ECO:0000256" key="1">
    <source>
        <dbReference type="ARBA" id="ARBA00004123"/>
    </source>
</evidence>
<feature type="domain" description="C2H2-type" evidence="10">
    <location>
        <begin position="600"/>
        <end position="627"/>
    </location>
</feature>
<dbReference type="GO" id="GO:0008270">
    <property type="term" value="F:zinc ion binding"/>
    <property type="evidence" value="ECO:0007669"/>
    <property type="project" value="UniProtKB-KW"/>
</dbReference>
<evidence type="ECO:0000256" key="8">
    <source>
        <dbReference type="SAM" id="MobiDB-lite"/>
    </source>
</evidence>
<dbReference type="Gene3D" id="3.30.710.10">
    <property type="entry name" value="Potassium Channel Kv1.1, Chain A"/>
    <property type="match status" value="1"/>
</dbReference>
<keyword evidence="6" id="KW-0539">Nucleus</keyword>
<evidence type="ECO:0000256" key="7">
    <source>
        <dbReference type="PROSITE-ProRule" id="PRU00042"/>
    </source>
</evidence>
<keyword evidence="5" id="KW-0862">Zinc</keyword>
<keyword evidence="3" id="KW-0677">Repeat</keyword>
<comment type="subcellular location">
    <subcellularLocation>
        <location evidence="1">Nucleus</location>
    </subcellularLocation>
</comment>
<dbReference type="OrthoDB" id="6085123at2759"/>
<feature type="domain" description="BTB" evidence="9">
    <location>
        <begin position="30"/>
        <end position="100"/>
    </location>
</feature>
<gene>
    <name evidence="11" type="ORF">KP79_PYT16288</name>
</gene>
<dbReference type="InterPro" id="IPR013087">
    <property type="entry name" value="Znf_C2H2_type"/>
</dbReference>
<evidence type="ECO:0000256" key="2">
    <source>
        <dbReference type="ARBA" id="ARBA00022723"/>
    </source>
</evidence>
<dbReference type="SMART" id="SM00225">
    <property type="entry name" value="BTB"/>
    <property type="match status" value="1"/>
</dbReference>
<comment type="caution">
    <text evidence="11">The sequence shown here is derived from an EMBL/GenBank/DDBJ whole genome shotgun (WGS) entry which is preliminary data.</text>
</comment>
<dbReference type="SUPFAM" id="SSF54695">
    <property type="entry name" value="POZ domain"/>
    <property type="match status" value="1"/>
</dbReference>
<sequence length="850" mass="96974">MVYQELMQSSSHVTSLASSLYQLQQRGYICDCTIQTCQANLNVHQVVLLASGSPYFRKQLCRVTNTGQVDSSSVLLKDQDLFVVQAVVQFMYTGEMYITPCNVDKVFNVCSLLGLEEAVKLCQMFRQTHKCSTDQETLKETADSGLESSMLKEKSSLEVQKHFRSENIVLQKNIISRAAKNDVTFVDMAQPNIPSSTRRREGSDKGKIDTNFNLSRSDEGNNDNSDIQTKEFCEDEDGKQEAEYAAPLLRSTAARANKPDSKSQQDSIILRSQKAKCSLTKSDDVKTIHKGFRSGDDLNDNKSQGKGKRFNKKRKTMEGNISNDLEDGKQTKILRLTPKGNITESNNVEDICRSSSVRCDLTKTSENLTHDQTFNPTTSNSGEKQRGQSFVLNFCRFCTIRFTDKEKFQEHKKEFHLFTCEVCGWSSNRGLNLASHMYNQHAIHHKPEKYPLHRCDQTGCDFKSILKHNITVHKKIHSEERQFRCDLCEASFKYKSQLNCHRKTHNPDNLPFRCDVCEKAFPRNSLLNAHTKNVHQRDELCHLCPWKSSSRRELHIHLFRVHNMPLPKNFKIFQCNVCDYYTFTSIGHRSHMDLHTGKKYQCKECGKFLGTEMRLYVHERKHKTDVKFKYCSYPDCSYKNKSKASLKIHQDAKHSDYKPFLCHICDFRCKVKGNLDKHLRGRHNMEVMTITKLWDKVMTTGQGYNSIVHRLKSFKSRGAIGMANEGDSETEMDQNLIIRKESKIDSTPEGSDGLTGLVVQEGTYTQADAFVDGDSYKQIKQCLAEEDYTGIHVTIGERGCTQMVTAVGEGDNKQQDLQHTADNEILYSNIGISLSANGSDQFALGFNQNF</sequence>
<evidence type="ECO:0000259" key="9">
    <source>
        <dbReference type="PROSITE" id="PS50097"/>
    </source>
</evidence>
<evidence type="ECO:0000313" key="12">
    <source>
        <dbReference type="Proteomes" id="UP000242188"/>
    </source>
</evidence>
<dbReference type="Pfam" id="PF00651">
    <property type="entry name" value="BTB"/>
    <property type="match status" value="1"/>
</dbReference>
<dbReference type="PANTHER" id="PTHR24394:SF29">
    <property type="entry name" value="MYONEURIN"/>
    <property type="match status" value="1"/>
</dbReference>
<dbReference type="SUPFAM" id="SSF57667">
    <property type="entry name" value="beta-beta-alpha zinc fingers"/>
    <property type="match status" value="6"/>
</dbReference>
<evidence type="ECO:0000259" key="10">
    <source>
        <dbReference type="PROSITE" id="PS50157"/>
    </source>
</evidence>
<feature type="region of interest" description="Disordered" evidence="8">
    <location>
        <begin position="190"/>
        <end position="239"/>
    </location>
</feature>
<dbReference type="GO" id="GO:0005634">
    <property type="term" value="C:nucleus"/>
    <property type="evidence" value="ECO:0007669"/>
    <property type="project" value="UniProtKB-SubCell"/>
</dbReference>
<evidence type="ECO:0000313" key="11">
    <source>
        <dbReference type="EMBL" id="OWF48242.1"/>
    </source>
</evidence>
<keyword evidence="12" id="KW-1185">Reference proteome</keyword>
<dbReference type="PROSITE" id="PS50097">
    <property type="entry name" value="BTB"/>
    <property type="match status" value="1"/>
</dbReference>
<feature type="domain" description="C2H2-type" evidence="10">
    <location>
        <begin position="573"/>
        <end position="600"/>
    </location>
</feature>
<dbReference type="SMART" id="SM00355">
    <property type="entry name" value="ZnF_C2H2"/>
    <property type="match status" value="10"/>
</dbReference>
<dbReference type="PANTHER" id="PTHR24394">
    <property type="entry name" value="ZINC FINGER PROTEIN"/>
    <property type="match status" value="1"/>
</dbReference>
<feature type="domain" description="C2H2-type" evidence="10">
    <location>
        <begin position="483"/>
        <end position="510"/>
    </location>
</feature>
<feature type="region of interest" description="Disordered" evidence="8">
    <location>
        <begin position="294"/>
        <end position="324"/>
    </location>
</feature>
<dbReference type="Proteomes" id="UP000242188">
    <property type="component" value="Unassembled WGS sequence"/>
</dbReference>
<dbReference type="PROSITE" id="PS50157">
    <property type="entry name" value="ZINC_FINGER_C2H2_2"/>
    <property type="match status" value="5"/>
</dbReference>
<dbReference type="EMBL" id="NEDP02003636">
    <property type="protein sequence ID" value="OWF48242.1"/>
    <property type="molecule type" value="Genomic_DNA"/>
</dbReference>